<organism evidence="3 4">
    <name type="scientific">Chlorella sorokiniana</name>
    <name type="common">Freshwater green alga</name>
    <dbReference type="NCBI Taxonomy" id="3076"/>
    <lineage>
        <taxon>Eukaryota</taxon>
        <taxon>Viridiplantae</taxon>
        <taxon>Chlorophyta</taxon>
        <taxon>core chlorophytes</taxon>
        <taxon>Trebouxiophyceae</taxon>
        <taxon>Chlorellales</taxon>
        <taxon>Chlorellaceae</taxon>
        <taxon>Chlorella clade</taxon>
        <taxon>Chlorella</taxon>
    </lineage>
</organism>
<accession>A0A2P6TMA2</accession>
<gene>
    <name evidence="3" type="ORF">C2E21_5769</name>
</gene>
<reference evidence="3 4" key="1">
    <citation type="journal article" date="2018" name="Plant J.">
        <title>Genome sequences of Chlorella sorokiniana UTEX 1602 and Micractinium conductrix SAG 241.80: implications to maltose excretion by a green alga.</title>
        <authorList>
            <person name="Arriola M.B."/>
            <person name="Velmurugan N."/>
            <person name="Zhang Y."/>
            <person name="Plunkett M.H."/>
            <person name="Hondzo H."/>
            <person name="Barney B.M."/>
        </authorList>
    </citation>
    <scope>NUCLEOTIDE SEQUENCE [LARGE SCALE GENOMIC DNA]</scope>
    <source>
        <strain evidence="4">UTEX 1602</strain>
    </source>
</reference>
<comment type="caution">
    <text evidence="3">The sequence shown here is derived from an EMBL/GenBank/DDBJ whole genome shotgun (WGS) entry which is preliminary data.</text>
</comment>
<sequence>MLASPLQAPPPVPPRQRAQGRASMDAQSAAAQAQAALPAQGAQAPAATAPPPPRAAPSVHLNNAVPLPRLVLASAPSLLAANLRKLGQLVPPPLPLLRGAAPGAAWGRAAEVLQVSDAAGLQDVAAAMVLCEAVYRSVEYGTEQAEVAIRKLQRQLPGTPHLSHVQWSPLGQEQRYVVASTPDAIVVAFLGTMRPGDHLVNLHLRHAPALPKGGSAAVGVGGSTNAAAAHAGYLRRAAGIPAEQLYQLARVQGKRLVLAGHSLGGAVATLCAVRLLDALPPALHPTLSCVGFAVPPVGNATLAATAQAQGWQQRITNYMLPEDWVPGLLSLFHRQRAGSKGLASLDGSDSDGESSGSESGAQAGIAAQQQQRGAEQQQQQQQQQSGTVQQQQRQRPSFLLSLVLTAVAVLTGGLLSSAGTRLRAALTALPSHLLPRLVHVGRQVSLPPRTAVPPPKTRQCRRHGHQAQRREEQQPHDPLCPLAVPAGRLSVHRMISYRLRITGLYAV</sequence>
<feature type="compositionally biased region" description="Basic residues" evidence="1">
    <location>
        <begin position="458"/>
        <end position="467"/>
    </location>
</feature>
<feature type="domain" description="Fungal lipase-type" evidence="2">
    <location>
        <begin position="186"/>
        <end position="328"/>
    </location>
</feature>
<evidence type="ECO:0000256" key="1">
    <source>
        <dbReference type="SAM" id="MobiDB-lite"/>
    </source>
</evidence>
<feature type="compositionally biased region" description="Low complexity" evidence="1">
    <location>
        <begin position="15"/>
        <end position="47"/>
    </location>
</feature>
<dbReference type="InterPro" id="IPR029058">
    <property type="entry name" value="AB_hydrolase_fold"/>
</dbReference>
<dbReference type="PANTHER" id="PTHR47523:SF1">
    <property type="entry name" value="F21O3.11 PROTEIN"/>
    <property type="match status" value="1"/>
</dbReference>
<evidence type="ECO:0000259" key="2">
    <source>
        <dbReference type="Pfam" id="PF01764"/>
    </source>
</evidence>
<dbReference type="Proteomes" id="UP000239899">
    <property type="component" value="Unassembled WGS sequence"/>
</dbReference>
<feature type="region of interest" description="Disordered" evidence="1">
    <location>
        <begin position="446"/>
        <end position="479"/>
    </location>
</feature>
<dbReference type="InterPro" id="IPR002921">
    <property type="entry name" value="Fungal_lipase-type"/>
</dbReference>
<protein>
    <submittedName>
        <fullName evidence="3">Cytochrome P450</fullName>
    </submittedName>
</protein>
<dbReference type="AlphaFoldDB" id="A0A2P6TMA2"/>
<dbReference type="Gene3D" id="3.40.50.1820">
    <property type="entry name" value="alpha/beta hydrolase"/>
    <property type="match status" value="1"/>
</dbReference>
<name>A0A2P6TMA2_CHLSO</name>
<proteinExistence type="predicted"/>
<dbReference type="GO" id="GO:0006629">
    <property type="term" value="P:lipid metabolic process"/>
    <property type="evidence" value="ECO:0007669"/>
    <property type="project" value="InterPro"/>
</dbReference>
<evidence type="ECO:0000313" key="4">
    <source>
        <dbReference type="Proteomes" id="UP000239899"/>
    </source>
</evidence>
<dbReference type="OrthoDB" id="438440at2759"/>
<feature type="region of interest" description="Disordered" evidence="1">
    <location>
        <begin position="1"/>
        <end position="60"/>
    </location>
</feature>
<evidence type="ECO:0000313" key="3">
    <source>
        <dbReference type="EMBL" id="PRW45459.1"/>
    </source>
</evidence>
<dbReference type="SUPFAM" id="SSF53474">
    <property type="entry name" value="alpha/beta-Hydrolases"/>
    <property type="match status" value="1"/>
</dbReference>
<dbReference type="PANTHER" id="PTHR47523">
    <property type="entry name" value="F21O3.11 PROTEIN"/>
    <property type="match status" value="1"/>
</dbReference>
<feature type="region of interest" description="Disordered" evidence="1">
    <location>
        <begin position="341"/>
        <end position="392"/>
    </location>
</feature>
<dbReference type="Pfam" id="PF01764">
    <property type="entry name" value="Lipase_3"/>
    <property type="match status" value="1"/>
</dbReference>
<dbReference type="EMBL" id="LHPG02000011">
    <property type="protein sequence ID" value="PRW45459.1"/>
    <property type="molecule type" value="Genomic_DNA"/>
</dbReference>
<keyword evidence="4" id="KW-1185">Reference proteome</keyword>